<comment type="caution">
    <text evidence="1">The sequence shown here is derived from an EMBL/GenBank/DDBJ whole genome shotgun (WGS) entry which is preliminary data.</text>
</comment>
<accession>A0AAV5TXB6</accession>
<dbReference type="EMBL" id="BTSX01000005">
    <property type="protein sequence ID" value="GMS99012.1"/>
    <property type="molecule type" value="Genomic_DNA"/>
</dbReference>
<organism evidence="1 2">
    <name type="scientific">Pristionchus entomophagus</name>
    <dbReference type="NCBI Taxonomy" id="358040"/>
    <lineage>
        <taxon>Eukaryota</taxon>
        <taxon>Metazoa</taxon>
        <taxon>Ecdysozoa</taxon>
        <taxon>Nematoda</taxon>
        <taxon>Chromadorea</taxon>
        <taxon>Rhabditida</taxon>
        <taxon>Rhabditina</taxon>
        <taxon>Diplogasteromorpha</taxon>
        <taxon>Diplogasteroidea</taxon>
        <taxon>Neodiplogasteridae</taxon>
        <taxon>Pristionchus</taxon>
    </lineage>
</organism>
<name>A0AAV5TXB6_9BILA</name>
<dbReference type="Proteomes" id="UP001432027">
    <property type="component" value="Unassembled WGS sequence"/>
</dbReference>
<proteinExistence type="predicted"/>
<reference evidence="1" key="1">
    <citation type="submission" date="2023-10" db="EMBL/GenBank/DDBJ databases">
        <title>Genome assembly of Pristionchus species.</title>
        <authorList>
            <person name="Yoshida K."/>
            <person name="Sommer R.J."/>
        </authorList>
    </citation>
    <scope>NUCLEOTIDE SEQUENCE</scope>
    <source>
        <strain evidence="1">RS0144</strain>
    </source>
</reference>
<evidence type="ECO:0000313" key="1">
    <source>
        <dbReference type="EMBL" id="GMS99012.1"/>
    </source>
</evidence>
<gene>
    <name evidence="1" type="ORF">PENTCL1PPCAC_21187</name>
</gene>
<keyword evidence="2" id="KW-1185">Reference proteome</keyword>
<evidence type="ECO:0000313" key="2">
    <source>
        <dbReference type="Proteomes" id="UP001432027"/>
    </source>
</evidence>
<protein>
    <submittedName>
        <fullName evidence="1">Uncharacterized protein</fullName>
    </submittedName>
</protein>
<feature type="non-terminal residue" evidence="1">
    <location>
        <position position="101"/>
    </location>
</feature>
<feature type="non-terminal residue" evidence="1">
    <location>
        <position position="1"/>
    </location>
</feature>
<sequence>DEIDFEAQGTVYMSNYCNGGCQIYVSVPGDSSDIAENILIDDFTTKTSSVVLLECHSATSRFVFRHTRNGKHSRVFTTTKTLESLLLGECNSLVMGMVSDW</sequence>
<dbReference type="AlphaFoldDB" id="A0AAV5TXB6"/>